<dbReference type="AlphaFoldDB" id="A0A0F8YHH7"/>
<evidence type="ECO:0000313" key="1">
    <source>
        <dbReference type="EMBL" id="KKK47481.1"/>
    </source>
</evidence>
<proteinExistence type="predicted"/>
<feature type="non-terminal residue" evidence="1">
    <location>
        <position position="335"/>
    </location>
</feature>
<dbReference type="EMBL" id="LAZR01069558">
    <property type="protein sequence ID" value="KKK47481.1"/>
    <property type="molecule type" value="Genomic_DNA"/>
</dbReference>
<accession>A0A0F8YHH7</accession>
<organism evidence="1">
    <name type="scientific">marine sediment metagenome</name>
    <dbReference type="NCBI Taxonomy" id="412755"/>
    <lineage>
        <taxon>unclassified sequences</taxon>
        <taxon>metagenomes</taxon>
        <taxon>ecological metagenomes</taxon>
    </lineage>
</organism>
<protein>
    <submittedName>
        <fullName evidence="1">Uncharacterized protein</fullName>
    </submittedName>
</protein>
<sequence>GMGGSIMANFTYTDSDKIVIEAWGKFKVTLLEAVEPGDLLSWYAADNAYTTQFADQSGSQRADCIALEAGAAGAEITAALKAELKTITTIATGGVATRVYFAGADDYLGKPLYLGAEGKPSSSEGGSLSQQIGVLLSRDRIMIDMTGANVLATPTFTGTVISTGNIVPATSNTPSLGTASKMWSDLFLGSGAVINFNAGDITITHSTGTLTIASSQAVLAKTDGSAIINIDVTITGTSTGEANLCSAWFNLGAAAVLTGKNHLHTDGYWDVGCTLAAAGIYWAKFTASLSEDPSEFCIWDLNMVNDDSTIDAIFNVSNPLRCLGYVTATPATIVG</sequence>
<comment type="caution">
    <text evidence="1">The sequence shown here is derived from an EMBL/GenBank/DDBJ whole genome shotgun (WGS) entry which is preliminary data.</text>
</comment>
<name>A0A0F8YHH7_9ZZZZ</name>
<feature type="non-terminal residue" evidence="1">
    <location>
        <position position="1"/>
    </location>
</feature>
<reference evidence="1" key="1">
    <citation type="journal article" date="2015" name="Nature">
        <title>Complex archaea that bridge the gap between prokaryotes and eukaryotes.</title>
        <authorList>
            <person name="Spang A."/>
            <person name="Saw J.H."/>
            <person name="Jorgensen S.L."/>
            <person name="Zaremba-Niedzwiedzka K."/>
            <person name="Martijn J."/>
            <person name="Lind A.E."/>
            <person name="van Eijk R."/>
            <person name="Schleper C."/>
            <person name="Guy L."/>
            <person name="Ettema T.J."/>
        </authorList>
    </citation>
    <scope>NUCLEOTIDE SEQUENCE</scope>
</reference>
<gene>
    <name evidence="1" type="ORF">LCGC14_3154750</name>
</gene>